<dbReference type="Pfam" id="PF15365">
    <property type="entry name" value="PNRC"/>
    <property type="match status" value="1"/>
</dbReference>
<feature type="compositionally biased region" description="Polar residues" evidence="1">
    <location>
        <begin position="127"/>
        <end position="140"/>
    </location>
</feature>
<feature type="compositionally biased region" description="Polar residues" evidence="1">
    <location>
        <begin position="224"/>
        <end position="237"/>
    </location>
</feature>
<dbReference type="GO" id="GO:0016071">
    <property type="term" value="P:mRNA metabolic process"/>
    <property type="evidence" value="ECO:0007669"/>
    <property type="project" value="UniProtKB-ARBA"/>
</dbReference>
<gene>
    <name evidence="2" type="ORF">FCALED_LOCUS1819</name>
</gene>
<reference evidence="2" key="1">
    <citation type="submission" date="2021-06" db="EMBL/GenBank/DDBJ databases">
        <authorList>
            <person name="Kallberg Y."/>
            <person name="Tangrot J."/>
            <person name="Rosling A."/>
        </authorList>
    </citation>
    <scope>NUCLEOTIDE SEQUENCE</scope>
    <source>
        <strain evidence="2">UK204</strain>
    </source>
</reference>
<evidence type="ECO:0000313" key="2">
    <source>
        <dbReference type="EMBL" id="CAG8462597.1"/>
    </source>
</evidence>
<sequence length="547" mass="60421">MTNHISNTVNNTANKAHFSAPVVQSRLEHHHLQQLKHPEARHQSHNRSKSLNRGKRGFSYNHQQQPKETSSVSSSSTATTSPATDINSFPRHSNNKNFSNYSNNRVDNFDSYHREPKNVDGLVENGSVGQLQRKSSTSSRPFRRHQYSDSVDEDKFRVTPSVSILKRPQSATDFVKPSKASISLDATQEQRYGKAKRAQRRKEIKSMTEVLEYIETDFLQSASPPQPITIKQFSGSGDESDVNSSKYVKSVSSTFNNNNSLSGSPSQASNAAFLFPPLNYSNAIIALEEGMNSNKRENVFSNSDDNVTIKSPSDRPVDKEYKRLSDNHVDSAPRRRLSSTAIELQSQVSRFSDSDSVTPPSESILSSTPPTARRLSSSPGRLGGAHKLYAGPTFHNSPAPSDLPMPSFYSKSLGKDPSPLSVGGNNLFTVPENMPSPPKVYNDSNSSHSSPSSGNASDDDIFAMDDFEPSSAPYYPETPTLRKQKSQELLRILAAANARQHQTAAAYMVPERMATAHHPMKVYPANNGLNLNEISETLRNMLKIHGQ</sequence>
<feature type="compositionally biased region" description="Basic residues" evidence="1">
    <location>
        <begin position="43"/>
        <end position="56"/>
    </location>
</feature>
<protein>
    <submittedName>
        <fullName evidence="2">5577_t:CDS:1</fullName>
    </submittedName>
</protein>
<feature type="compositionally biased region" description="Basic and acidic residues" evidence="1">
    <location>
        <begin position="30"/>
        <end position="42"/>
    </location>
</feature>
<feature type="region of interest" description="Disordered" evidence="1">
    <location>
        <begin position="30"/>
        <end position="151"/>
    </location>
</feature>
<feature type="region of interest" description="Disordered" evidence="1">
    <location>
        <begin position="224"/>
        <end position="244"/>
    </location>
</feature>
<dbReference type="AlphaFoldDB" id="A0A9N8VU69"/>
<dbReference type="InterPro" id="IPR028322">
    <property type="entry name" value="PNRC-like_rgn"/>
</dbReference>
<proteinExistence type="predicted"/>
<keyword evidence="3" id="KW-1185">Reference proteome</keyword>
<feature type="compositionally biased region" description="Low complexity" evidence="1">
    <location>
        <begin position="442"/>
        <end position="456"/>
    </location>
</feature>
<dbReference type="EMBL" id="CAJVPQ010000248">
    <property type="protein sequence ID" value="CAG8462597.1"/>
    <property type="molecule type" value="Genomic_DNA"/>
</dbReference>
<feature type="compositionally biased region" description="Low complexity" evidence="1">
    <location>
        <begin position="95"/>
        <end position="104"/>
    </location>
</feature>
<feature type="compositionally biased region" description="Basic and acidic residues" evidence="1">
    <location>
        <begin position="107"/>
        <end position="118"/>
    </location>
</feature>
<comment type="caution">
    <text evidence="2">The sequence shown here is derived from an EMBL/GenBank/DDBJ whole genome shotgun (WGS) entry which is preliminary data.</text>
</comment>
<accession>A0A9N8VU69</accession>
<evidence type="ECO:0000256" key="1">
    <source>
        <dbReference type="SAM" id="MobiDB-lite"/>
    </source>
</evidence>
<dbReference type="Proteomes" id="UP000789570">
    <property type="component" value="Unassembled WGS sequence"/>
</dbReference>
<feature type="compositionally biased region" description="Low complexity" evidence="1">
    <location>
        <begin position="69"/>
        <end position="84"/>
    </location>
</feature>
<organism evidence="2 3">
    <name type="scientific">Funneliformis caledonium</name>
    <dbReference type="NCBI Taxonomy" id="1117310"/>
    <lineage>
        <taxon>Eukaryota</taxon>
        <taxon>Fungi</taxon>
        <taxon>Fungi incertae sedis</taxon>
        <taxon>Mucoromycota</taxon>
        <taxon>Glomeromycotina</taxon>
        <taxon>Glomeromycetes</taxon>
        <taxon>Glomerales</taxon>
        <taxon>Glomeraceae</taxon>
        <taxon>Funneliformis</taxon>
    </lineage>
</organism>
<evidence type="ECO:0000313" key="3">
    <source>
        <dbReference type="Proteomes" id="UP000789570"/>
    </source>
</evidence>
<feature type="region of interest" description="Disordered" evidence="1">
    <location>
        <begin position="348"/>
        <end position="482"/>
    </location>
</feature>
<dbReference type="OrthoDB" id="2142961at2759"/>
<feature type="compositionally biased region" description="Polar residues" evidence="1">
    <location>
        <begin position="299"/>
        <end position="311"/>
    </location>
</feature>
<feature type="region of interest" description="Disordered" evidence="1">
    <location>
        <begin position="296"/>
        <end position="319"/>
    </location>
</feature>
<feature type="compositionally biased region" description="Polar residues" evidence="1">
    <location>
        <begin position="348"/>
        <end position="379"/>
    </location>
</feature>
<name>A0A9N8VU69_9GLOM</name>
<feature type="compositionally biased region" description="Acidic residues" evidence="1">
    <location>
        <begin position="457"/>
        <end position="468"/>
    </location>
</feature>